<accession>A0ABD1NRI4</accession>
<sequence>MMDMAIFEQWGQASHHYNSTTQKNALSELDALTRTIEDNCIKKCAEDNAERMKAYDDDLAHLHSQIELMQSKLASIGAQVIEGSSSHTNGNAIEQVHSRSQQEEVSH</sequence>
<feature type="region of interest" description="Disordered" evidence="1">
    <location>
        <begin position="83"/>
        <end position="107"/>
    </location>
</feature>
<comment type="caution">
    <text evidence="2">The sequence shown here is derived from an EMBL/GenBank/DDBJ whole genome shotgun (WGS) entry which is preliminary data.</text>
</comment>
<evidence type="ECO:0000313" key="2">
    <source>
        <dbReference type="EMBL" id="KAL2454195.1"/>
    </source>
</evidence>
<keyword evidence="3" id="KW-1185">Reference proteome</keyword>
<name>A0ABD1NRI4_9LAMI</name>
<evidence type="ECO:0000256" key="1">
    <source>
        <dbReference type="SAM" id="MobiDB-lite"/>
    </source>
</evidence>
<dbReference type="Proteomes" id="UP001604336">
    <property type="component" value="Unassembled WGS sequence"/>
</dbReference>
<evidence type="ECO:0000313" key="3">
    <source>
        <dbReference type="Proteomes" id="UP001604336"/>
    </source>
</evidence>
<dbReference type="AlphaFoldDB" id="A0ABD1NRI4"/>
<proteinExistence type="predicted"/>
<organism evidence="2 3">
    <name type="scientific">Abeliophyllum distichum</name>
    <dbReference type="NCBI Taxonomy" id="126358"/>
    <lineage>
        <taxon>Eukaryota</taxon>
        <taxon>Viridiplantae</taxon>
        <taxon>Streptophyta</taxon>
        <taxon>Embryophyta</taxon>
        <taxon>Tracheophyta</taxon>
        <taxon>Spermatophyta</taxon>
        <taxon>Magnoliopsida</taxon>
        <taxon>eudicotyledons</taxon>
        <taxon>Gunneridae</taxon>
        <taxon>Pentapetalae</taxon>
        <taxon>asterids</taxon>
        <taxon>lamiids</taxon>
        <taxon>Lamiales</taxon>
        <taxon>Oleaceae</taxon>
        <taxon>Forsythieae</taxon>
        <taxon>Abeliophyllum</taxon>
    </lineage>
</organism>
<feature type="compositionally biased region" description="Polar residues" evidence="1">
    <location>
        <begin position="83"/>
        <end position="92"/>
    </location>
</feature>
<reference evidence="3" key="1">
    <citation type="submission" date="2024-07" db="EMBL/GenBank/DDBJ databases">
        <title>Two chromosome-level genome assemblies of Korean endemic species Abeliophyllum distichum and Forsythia ovata (Oleaceae).</title>
        <authorList>
            <person name="Jang H."/>
        </authorList>
    </citation>
    <scope>NUCLEOTIDE SEQUENCE [LARGE SCALE GENOMIC DNA]</scope>
</reference>
<feature type="compositionally biased region" description="Basic and acidic residues" evidence="1">
    <location>
        <begin position="96"/>
        <end position="107"/>
    </location>
</feature>
<protein>
    <submittedName>
        <fullName evidence="2">Uncharacterized protein</fullName>
    </submittedName>
</protein>
<dbReference type="EMBL" id="JBFOLK010000447">
    <property type="protein sequence ID" value="KAL2454195.1"/>
    <property type="molecule type" value="Genomic_DNA"/>
</dbReference>
<gene>
    <name evidence="2" type="ORF">Adt_48308</name>
</gene>